<dbReference type="Gene3D" id="3.40.50.300">
    <property type="entry name" value="P-loop containing nucleotide triphosphate hydrolases"/>
    <property type="match status" value="1"/>
</dbReference>
<dbReference type="GeneID" id="14883583"/>
<dbReference type="Proteomes" id="UP000014680">
    <property type="component" value="Unassembled WGS sequence"/>
</dbReference>
<accession>A0A0A1TYR7</accession>
<evidence type="ECO:0000313" key="1">
    <source>
        <dbReference type="EMBL" id="ELP84715.1"/>
    </source>
</evidence>
<dbReference type="Pfam" id="PF00071">
    <property type="entry name" value="Ras"/>
    <property type="match status" value="1"/>
</dbReference>
<evidence type="ECO:0000313" key="2">
    <source>
        <dbReference type="Proteomes" id="UP000014680"/>
    </source>
</evidence>
<name>A0A0A1TYR7_ENTIV</name>
<keyword evidence="2" id="KW-1185">Reference proteome</keyword>
<sequence>MEDQATEHSETDYEDPEEEIILTKVVFIGIDRDIPHQMIKLYLQTLNTKTDNLKVDDENANPISVLVGEQPLELLFVCNGKDMYGCLTTTHLKNASYIVLYYYTDNSESANDLEGWVKEIRRYCEITTSIIIVEFGDTTEKTRPNIETAKSLSNEHQLHHSLVKKDNDSLVKFLSNIINENITKEAINTAEEPTESPPQKRGVVHSSNCNMFFSSYFDCFS</sequence>
<dbReference type="RefSeq" id="XP_004184061.1">
    <property type="nucleotide sequence ID" value="XM_004184013.1"/>
</dbReference>
<gene>
    <name evidence="1" type="ORF">EIN_173900</name>
</gene>
<organism evidence="1 2">
    <name type="scientific">Entamoeba invadens IP1</name>
    <dbReference type="NCBI Taxonomy" id="370355"/>
    <lineage>
        <taxon>Eukaryota</taxon>
        <taxon>Amoebozoa</taxon>
        <taxon>Evosea</taxon>
        <taxon>Archamoebae</taxon>
        <taxon>Mastigamoebida</taxon>
        <taxon>Entamoebidae</taxon>
        <taxon>Entamoeba</taxon>
    </lineage>
</organism>
<proteinExistence type="predicted"/>
<dbReference type="EMBL" id="KB207112">
    <property type="protein sequence ID" value="ELP84715.1"/>
    <property type="molecule type" value="Genomic_DNA"/>
</dbReference>
<dbReference type="VEuPathDB" id="AmoebaDB:EIN_173900"/>
<protein>
    <submittedName>
        <fullName evidence="1">Uncharacterized protein</fullName>
    </submittedName>
</protein>
<reference evidence="1 2" key="1">
    <citation type="submission" date="2012-10" db="EMBL/GenBank/DDBJ databases">
        <authorList>
            <person name="Zafar N."/>
            <person name="Inman J."/>
            <person name="Hall N."/>
            <person name="Lorenzi H."/>
            <person name="Caler E."/>
        </authorList>
    </citation>
    <scope>NUCLEOTIDE SEQUENCE [LARGE SCALE GENOMIC DNA]</scope>
    <source>
        <strain evidence="1 2">IP1</strain>
    </source>
</reference>
<dbReference type="AlphaFoldDB" id="A0A0A1TYR7"/>
<dbReference type="GO" id="GO:0005525">
    <property type="term" value="F:GTP binding"/>
    <property type="evidence" value="ECO:0007669"/>
    <property type="project" value="InterPro"/>
</dbReference>
<dbReference type="KEGG" id="eiv:EIN_173900"/>
<dbReference type="InterPro" id="IPR027417">
    <property type="entry name" value="P-loop_NTPase"/>
</dbReference>
<dbReference type="GO" id="GO:0003924">
    <property type="term" value="F:GTPase activity"/>
    <property type="evidence" value="ECO:0007669"/>
    <property type="project" value="InterPro"/>
</dbReference>
<dbReference type="InterPro" id="IPR001806">
    <property type="entry name" value="Small_GTPase"/>
</dbReference>